<dbReference type="EMBL" id="AP018712">
    <property type="protein sequence ID" value="BBE29997.1"/>
    <property type="molecule type" value="Genomic_DNA"/>
</dbReference>
<dbReference type="GO" id="GO:0016491">
    <property type="term" value="F:oxidoreductase activity"/>
    <property type="evidence" value="ECO:0007669"/>
    <property type="project" value="InterPro"/>
</dbReference>
<reference evidence="2 3" key="1">
    <citation type="submission" date="2018-06" db="EMBL/GenBank/DDBJ databases">
        <title>Genome sequencing of Oceanotoga sp. sy52.</title>
        <authorList>
            <person name="Mori K."/>
        </authorList>
    </citation>
    <scope>NUCLEOTIDE SEQUENCE [LARGE SCALE GENOMIC DNA]</scope>
    <source>
        <strain evidence="3">sy52</strain>
    </source>
</reference>
<proteinExistence type="predicted"/>
<dbReference type="SUPFAM" id="SSF54665">
    <property type="entry name" value="CO dehydrogenase molybdoprotein N-domain-like"/>
    <property type="match status" value="1"/>
</dbReference>
<dbReference type="Pfam" id="PF20256">
    <property type="entry name" value="MoCoBD_2"/>
    <property type="match status" value="2"/>
</dbReference>
<dbReference type="GO" id="GO:0005506">
    <property type="term" value="F:iron ion binding"/>
    <property type="evidence" value="ECO:0007669"/>
    <property type="project" value="InterPro"/>
</dbReference>
<dbReference type="Pfam" id="PF02738">
    <property type="entry name" value="MoCoBD_1"/>
    <property type="match status" value="1"/>
</dbReference>
<protein>
    <submittedName>
        <fullName evidence="2">Aldehyde oxidase</fullName>
    </submittedName>
</protein>
<feature type="domain" description="Aldehyde oxidase/xanthine dehydrogenase a/b hammerhead" evidence="1">
    <location>
        <begin position="17"/>
        <end position="120"/>
    </location>
</feature>
<accession>A0A7G1G534</accession>
<dbReference type="Gene3D" id="3.90.1170.50">
    <property type="entry name" value="Aldehyde oxidase/xanthine dehydrogenase, a/b hammerhead"/>
    <property type="match status" value="1"/>
</dbReference>
<dbReference type="PANTHER" id="PTHR11908">
    <property type="entry name" value="XANTHINE DEHYDROGENASE"/>
    <property type="match status" value="1"/>
</dbReference>
<dbReference type="Gene3D" id="3.30.365.10">
    <property type="entry name" value="Aldehyde oxidase/xanthine dehydrogenase, molybdopterin binding domain"/>
    <property type="match status" value="4"/>
</dbReference>
<keyword evidence="3" id="KW-1185">Reference proteome</keyword>
<evidence type="ECO:0000313" key="2">
    <source>
        <dbReference type="EMBL" id="BBE29997.1"/>
    </source>
</evidence>
<dbReference type="SMART" id="SM01008">
    <property type="entry name" value="Ald_Xan_dh_C"/>
    <property type="match status" value="1"/>
</dbReference>
<sequence>MKISDSVNRIDNKEKISGKAKYIDDINFPSLYYASTLRSSISHGKILNIKIPILPENYFIIDKNDIPGKNIVKIIKEDMPFLAEDEVNYIGEPILLIAGPDKEEVNKIKNAIEVSYKSLKADFEGKEIIEKYSFESGDIKKTFDESDEIFERTYKTGYQEQIYLETQGMIGNIENNQITVYGSMQCPYYVKNALDQLMNSDTRVIQTTTGGAFGGKEEFPSLIAGHAALAALKTKHPVKIVYDRAEDIICTTKRHPSKIIIKTSLKNKKITGIDVDISLNAGAYAGLSEVVLQRAMFAAIGVYNIKNLRVKGKALKTNTVPNGAFRGFGAPQAFFAIETHMNNIAMYLNKNPLDLKTEYLLKTSDSTSTGGIFRDEIKLPEMIKKITQESKYYKKYEEFKNKKNKGIGISLFFHGGGFTGSGERDIIKATVKLEKNKDKIEILVSNVEMGQGLQTTFRKIVAHALNKSYHEITFKNPDTLKVPDSGPTVASRSIMVVGKLLKDAADELKNNLDKEVITIEKHYKQPNYIKWDQEKMKGDAYPTYSWGIDIVEVEIDDITAEVEINNIWTINDVGIAIDNKIIKGQIEGGIVQGLGYSYLEVMNIKNGKILQNNLTNYIVPTSKDFPKIHSSLIENPYIEGPYGAKAAGELPLVGAAPAFVGAVQNALNKEFYEIPLTPEKIMEVMHNEN</sequence>
<dbReference type="InterPro" id="IPR037165">
    <property type="entry name" value="AldOxase/xan_DH_Mopterin-bd_sf"/>
</dbReference>
<dbReference type="InParanoid" id="A0A7G1G534"/>
<dbReference type="Pfam" id="PF01315">
    <property type="entry name" value="Ald_Xan_dh_C"/>
    <property type="match status" value="1"/>
</dbReference>
<dbReference type="InterPro" id="IPR036856">
    <property type="entry name" value="Ald_Oxase/Xan_DH_a/b_sf"/>
</dbReference>
<dbReference type="InterPro" id="IPR000674">
    <property type="entry name" value="Ald_Oxase/Xan_DH_a/b"/>
</dbReference>
<evidence type="ECO:0000259" key="1">
    <source>
        <dbReference type="SMART" id="SM01008"/>
    </source>
</evidence>
<name>A0A7G1G534_9BACT</name>
<dbReference type="InterPro" id="IPR046867">
    <property type="entry name" value="AldOxase/xan_DH_MoCoBD2"/>
</dbReference>
<gene>
    <name evidence="2" type="ORF">OSSY52_01380</name>
</gene>
<dbReference type="Proteomes" id="UP000516361">
    <property type="component" value="Chromosome"/>
</dbReference>
<dbReference type="RefSeq" id="WP_190615136.1">
    <property type="nucleotide sequence ID" value="NZ_AP018712.1"/>
</dbReference>
<dbReference type="InterPro" id="IPR016208">
    <property type="entry name" value="Ald_Oxase/xanthine_DH-like"/>
</dbReference>
<dbReference type="AlphaFoldDB" id="A0A7G1G534"/>
<evidence type="ECO:0000313" key="3">
    <source>
        <dbReference type="Proteomes" id="UP000516361"/>
    </source>
</evidence>
<organism evidence="2 3">
    <name type="scientific">Tepiditoga spiralis</name>
    <dbReference type="NCBI Taxonomy" id="2108365"/>
    <lineage>
        <taxon>Bacteria</taxon>
        <taxon>Thermotogati</taxon>
        <taxon>Thermotogota</taxon>
        <taxon>Thermotogae</taxon>
        <taxon>Petrotogales</taxon>
        <taxon>Petrotogaceae</taxon>
        <taxon>Tepiditoga</taxon>
    </lineage>
</organism>
<dbReference type="InterPro" id="IPR008274">
    <property type="entry name" value="AldOxase/xan_DH_MoCoBD1"/>
</dbReference>
<dbReference type="PANTHER" id="PTHR11908:SF157">
    <property type="entry name" value="XANTHINE DEHYDROGENASE SUBUNIT D-RELATED"/>
    <property type="match status" value="1"/>
</dbReference>
<dbReference type="SUPFAM" id="SSF56003">
    <property type="entry name" value="Molybdenum cofactor-binding domain"/>
    <property type="match status" value="1"/>
</dbReference>
<dbReference type="KEGG" id="ocy:OSSY52_01380"/>